<proteinExistence type="predicted"/>
<gene>
    <name evidence="1" type="ORF">SAMN02746009_02427</name>
</gene>
<keyword evidence="2" id="KW-1185">Reference proteome</keyword>
<dbReference type="STRING" id="1121959.SAMN02746009_02427"/>
<evidence type="ECO:0000313" key="1">
    <source>
        <dbReference type="EMBL" id="SHL25611.1"/>
    </source>
</evidence>
<dbReference type="Proteomes" id="UP000183947">
    <property type="component" value="Unassembled WGS sequence"/>
</dbReference>
<reference evidence="2" key="1">
    <citation type="submission" date="2016-11" db="EMBL/GenBank/DDBJ databases">
        <authorList>
            <person name="Varghese N."/>
            <person name="Submissions S."/>
        </authorList>
    </citation>
    <scope>NUCLEOTIDE SEQUENCE [LARGE SCALE GENOMIC DNA]</scope>
    <source>
        <strain evidence="2">DSM 18569</strain>
    </source>
</reference>
<protein>
    <submittedName>
        <fullName evidence="1">Uncharacterized protein</fullName>
    </submittedName>
</protein>
<sequence>MNGVSIEKALEKANNGKTLTYEEEEGLCLFLIGAQSDDPGVFKKYQALCADQTFITGFYLKASPNPVISTRARNYDHVAELAKRVADFEAKYDSNSSDDFIRQVRKEYNIELKEIKRKYSGEDLIQKSNDLKAKMEYLRIRSDRLYHDYLAKHNLPTLDIAFRGMAIRFDKVSIMHILNRHVIRNGFLQIDLESAKSQLNMTSLEQVIDNVKHLFSVIPDSVTRDNSKELTFYFKKDLAGDIFAVHTKLINESTHANAKKIHRLETYYPLNKKDKIDEVKARGVIRLKEGIYLYNE</sequence>
<accession>A0A1M6Z551</accession>
<dbReference type="EMBL" id="FRAS01000012">
    <property type="protein sequence ID" value="SHL25611.1"/>
    <property type="molecule type" value="Genomic_DNA"/>
</dbReference>
<name>A0A1M6Z551_9BACT</name>
<evidence type="ECO:0000313" key="2">
    <source>
        <dbReference type="Proteomes" id="UP000183947"/>
    </source>
</evidence>
<organism evidence="1 2">
    <name type="scientific">Hymenobacter psychrotolerans DSM 18569</name>
    <dbReference type="NCBI Taxonomy" id="1121959"/>
    <lineage>
        <taxon>Bacteria</taxon>
        <taxon>Pseudomonadati</taxon>
        <taxon>Bacteroidota</taxon>
        <taxon>Cytophagia</taxon>
        <taxon>Cytophagales</taxon>
        <taxon>Hymenobacteraceae</taxon>
        <taxon>Hymenobacter</taxon>
    </lineage>
</organism>
<dbReference type="AlphaFoldDB" id="A0A1M6Z551"/>